<keyword evidence="5" id="KW-0464">Manganese</keyword>
<evidence type="ECO:0000256" key="4">
    <source>
        <dbReference type="ARBA" id="ARBA00023052"/>
    </source>
</evidence>
<dbReference type="InterPro" id="IPR036849">
    <property type="entry name" value="Enolase-like_C_sf"/>
</dbReference>
<keyword evidence="4" id="KW-0786">Thiamine pyrophosphate</keyword>
<sequence>MFKEGDLPPRARVYGGSRFDWQFYQDKKRSKRKKQGDDEATITEPDDWDGFGGDRGGFWILPAVELRREFVDAANDDSNVNGAKDNAVRKATLSIHLHNNISTQGHSTQNNDQRKGWFEAASHTLTILQKLTDELSPAVPCTTLPPVLTRTESTSRGVGRESEDDSELAFERGVTEALSRINGSKDDDEDAQRMRKVVLARKVDLNLGSSVRGLDILMKMKFGGHIGHIFYMDPGNAGCGYISNREFVGCTPERLFRVNRSGHDRIVTSEALAGTRIRGLTPSADAELLRELLSSKKDMLENEITGQFIRDALQELEDNGWLQKNDHNMLTSYDYKGNANQNSDTSSPRQRFFVRRLRHLQHICQTFEGKLSNSANVVDVSRSLLKGLHPTPAVCGDSPAAALDFIRSFETDISFDRGLYAGPFGYLGNDSADIVVAIRSALVTNYQEGRISQIDSSSHRNRPESKVSVFGGAGIVDGSTVQGEWTETSHKMGVLSSLFPPSPITLQSFSMPNVAWSTAFIEELIRNGVTQFYVCPGSRNTPLTAAIFKATRSNVGIVRAISVHDERGAGFRALGYARQNGRPAAVITSSGTAVANLYPSVVESSSDGVPLLVITADRPYENRDTGSNQSIDQVKMFSSSYVRWFRDIPPPSDDVPVSLALSDANHAVTLTKQMRGPVHLNVQFRENLAPDGGPIRNDNRVDSVTKFNNLRFTDASGFLDWSRSGNRWLNSHYSNNNSLGSTMEIKDLIRKSRRGIIVTGNLRDSEHVGQGTDSLSSLISQFAQTIGFPVVAGVQSGALRRESPVIPYAEHLMKNPMIAKGMQPDLVIQLGTPLISTEIGGIIKSNPAVRHVLVQQFYPHERADPDHTVTHRISSNIGTFLKGLMSDIESSGTVNCYSELTPLVFLGNELRKQMPDIIREAGSNESTGSGVTLTEPEITRAISEVLNEAEGKSTPMSLFLSNSMPVRDGEFFLYPEGNKGATSLQPLLRNDAKFPFSVSVNRGASGIDGILSTATGCGDSSQPTTLVCGDVTTLHDLNAFYGLTADHTPSNSAQTVTNANRLPLTTVIVNNGGGAIFSFLPIAKHGQDVGFEEYWGTPTNNFSFKQGASAFGLPYKSATSFEDFKNAYRSSIESGGPGIIEAKVVDRSTNVEVHKKITQGAIRTVDSIINESSVTHGVRLKMKLPIKRYTDDRGNVSKDTKTLLLIHGWMGDKTEWDLVGESLSSDLSDWDIISIDLPGHGKSTEIFSSDRKTAFNSLDASGHPLQRNGSPFTLDAMARTVCDSLTQEHGIKSVDAVAGYSLGGRVALAMKRLCSASLDSDTKTKKDDELLLISEHTKLIVLGSNPGKLPTNDASEDLIDGQRAAKDFFLAESLFSSSLRSYLIPKSQDVEYLNLFLKRWYGVKSLWGGIRQRNPNVYSRMLKRRLENLSERRQDIAAVLYGCSPPLTSQDDWKGVVPSKTIFVAGILDEKYTSIGRKWESIGGISKFVQVPNAGHALIVEEPTTISTIINGFVKDEIVDESRAISDISPPVEKLLPPPALDSTTIDAKAYAVGLMEFEAFSITIGSSDGNGVQGIGWGSSARAENKLQRREGFIVSIASSNGKAVGVGEVSPLKGLHKETLEDAESQLRLIKDYLASAAELPKFNAEEVLSLNGSLSIFITEIVTMAGIDPILVATSVKSGLEMAILSVASQLYGSFLPQSLAANHWQKDLLSIPSSSFGLLPINGLITRGETLETISGSVGRVSKNINFGSVKVKIGHDDVDVDIRTLRGLRQSPSSVGQIKLRGDANRAWNRPLADTFAAELKRLDSSVFESIEFIEEPLMKQSLDGEWSIERQVAALDDFTRRGGMPYALDESLADLAEIHAYNFDRIAHDLRAVFGGQERACTAFVLKPALLGLELSMQIASLAQKEFKINAVFSSSFDSGIGLAFTAILASVVDNSPFSTRMTKYSHGLGTFSMLGGDTLSPPFETYVNQEGMLNVPSLSRALYGLSLDEISDRLPTYNAVPSANEPAVTSTESESYLATTSSEGRDITVSVSLPLPFSDSIASSRFTDLPQMSRWSPWLNSVTYLDEAGLTEWNLNIRGVKFSWKAKSEVLNEPKGIKWESVSGLKNRGVVEFEPTSDNNCIMKLKMSIIMPYILVSLFQGMPSVVQEFLQNKLLKWSLEMFRDVVKADLALERGDNELGDALFGAVEGRANALEEALK</sequence>
<dbReference type="Pfam" id="PF00425">
    <property type="entry name" value="Chorismate_bind"/>
    <property type="match status" value="2"/>
</dbReference>
<evidence type="ECO:0000256" key="2">
    <source>
        <dbReference type="ARBA" id="ARBA00022723"/>
    </source>
</evidence>
<dbReference type="SUPFAM" id="SSF55961">
    <property type="entry name" value="Bet v1-like"/>
    <property type="match status" value="1"/>
</dbReference>
<dbReference type="InterPro" id="IPR005801">
    <property type="entry name" value="ADC_synthase"/>
</dbReference>
<dbReference type="InterPro" id="IPR029061">
    <property type="entry name" value="THDP-binding"/>
</dbReference>
<dbReference type="CDD" id="cd02009">
    <property type="entry name" value="TPP_SHCHC_synthase"/>
    <property type="match status" value="1"/>
</dbReference>
<dbReference type="GO" id="GO:0046872">
    <property type="term" value="F:metal ion binding"/>
    <property type="evidence" value="ECO:0007669"/>
    <property type="project" value="UniProtKB-KW"/>
</dbReference>
<dbReference type="Gene3D" id="3.40.50.1820">
    <property type="entry name" value="alpha/beta hydrolase"/>
    <property type="match status" value="1"/>
</dbReference>
<dbReference type="InterPro" id="IPR029017">
    <property type="entry name" value="Enolase-like_N"/>
</dbReference>
<feature type="domain" description="Enolase C-terminal" evidence="11">
    <location>
        <begin position="1751"/>
        <end position="1949"/>
    </location>
</feature>
<dbReference type="Pfam" id="PF13378">
    <property type="entry name" value="MR_MLE_C"/>
    <property type="match status" value="1"/>
</dbReference>
<dbReference type="SUPFAM" id="SSF56322">
    <property type="entry name" value="ADC synthase"/>
    <property type="match status" value="1"/>
</dbReference>
<evidence type="ECO:0000259" key="11">
    <source>
        <dbReference type="Pfam" id="PF13378"/>
    </source>
</evidence>
<evidence type="ECO:0000256" key="3">
    <source>
        <dbReference type="ARBA" id="ARBA00022842"/>
    </source>
</evidence>
<feature type="domain" description="OSBS enolase-like N-terminal" evidence="13">
    <location>
        <begin position="1585"/>
        <end position="1634"/>
    </location>
</feature>
<evidence type="ECO:0000259" key="12">
    <source>
        <dbReference type="Pfam" id="PF16582"/>
    </source>
</evidence>
<evidence type="ECO:0000259" key="9">
    <source>
        <dbReference type="Pfam" id="PF02776"/>
    </source>
</evidence>
<dbReference type="GO" id="GO:0009234">
    <property type="term" value="P:menaquinone biosynthetic process"/>
    <property type="evidence" value="ECO:0007669"/>
    <property type="project" value="InterPro"/>
</dbReference>
<dbReference type="SUPFAM" id="SSF51604">
    <property type="entry name" value="Enolase C-terminal domain-like"/>
    <property type="match status" value="1"/>
</dbReference>
<dbReference type="CDD" id="cd07037">
    <property type="entry name" value="TPP_PYR_MenD"/>
    <property type="match status" value="1"/>
</dbReference>
<dbReference type="InterPro" id="IPR023393">
    <property type="entry name" value="START-like_dom_sf"/>
</dbReference>
<reference evidence="14" key="1">
    <citation type="submission" date="2023-06" db="EMBL/GenBank/DDBJ databases">
        <title>Survivors Of The Sea: Transcriptome response of Skeletonema marinoi to long-term dormancy.</title>
        <authorList>
            <person name="Pinder M.I.M."/>
            <person name="Kourtchenko O."/>
            <person name="Robertson E.K."/>
            <person name="Larsson T."/>
            <person name="Maumus F."/>
            <person name="Osuna-Cruz C.M."/>
            <person name="Vancaester E."/>
            <person name="Stenow R."/>
            <person name="Vandepoele K."/>
            <person name="Ploug H."/>
            <person name="Bruchert V."/>
            <person name="Godhe A."/>
            <person name="Topel M."/>
        </authorList>
    </citation>
    <scope>NUCLEOTIDE SEQUENCE</scope>
    <source>
        <strain evidence="14">R05AC</strain>
    </source>
</reference>
<proteinExistence type="inferred from homology"/>
<evidence type="ECO:0000259" key="10">
    <source>
        <dbReference type="Pfam" id="PF12697"/>
    </source>
</evidence>
<dbReference type="HAMAP" id="MF_01659">
    <property type="entry name" value="MenD"/>
    <property type="match status" value="1"/>
</dbReference>
<dbReference type="EC" id="4.2.99.20" evidence="14"/>
<feature type="domain" description="Thiamine pyrophosphate enzyme N-terminal TPP-binding" evidence="9">
    <location>
        <begin position="518"/>
        <end position="636"/>
    </location>
</feature>
<dbReference type="InterPro" id="IPR041338">
    <property type="entry name" value="OSBS_N"/>
</dbReference>
<dbReference type="NCBIfam" id="TIGR00173">
    <property type="entry name" value="menD"/>
    <property type="match status" value="1"/>
</dbReference>
<dbReference type="EMBL" id="JATAAI010000016">
    <property type="protein sequence ID" value="KAK1740245.1"/>
    <property type="molecule type" value="Genomic_DNA"/>
</dbReference>
<accession>A0AAD8Y6Y5</accession>
<dbReference type="Gene3D" id="3.30.390.10">
    <property type="entry name" value="Enolase-like, N-terminal domain"/>
    <property type="match status" value="1"/>
</dbReference>
<dbReference type="InterPro" id="IPR012001">
    <property type="entry name" value="Thiamin_PyroP_enz_TPP-bd_dom"/>
</dbReference>
<protein>
    <submittedName>
        <fullName evidence="14">Protein PHYLLO-like protein</fullName>
        <ecNumber evidence="14">4.2.99.20</ecNumber>
    </submittedName>
</protein>
<feature type="compositionally biased region" description="Acidic residues" evidence="7">
    <location>
        <begin position="38"/>
        <end position="49"/>
    </location>
</feature>
<evidence type="ECO:0000313" key="15">
    <source>
        <dbReference type="Proteomes" id="UP001224775"/>
    </source>
</evidence>
<organism evidence="14 15">
    <name type="scientific">Skeletonema marinoi</name>
    <dbReference type="NCBI Taxonomy" id="267567"/>
    <lineage>
        <taxon>Eukaryota</taxon>
        <taxon>Sar</taxon>
        <taxon>Stramenopiles</taxon>
        <taxon>Ochrophyta</taxon>
        <taxon>Bacillariophyta</taxon>
        <taxon>Coscinodiscophyceae</taxon>
        <taxon>Thalassiosirophycidae</taxon>
        <taxon>Thalassiosirales</taxon>
        <taxon>Skeletonemataceae</taxon>
        <taxon>Skeletonema</taxon>
        <taxon>Skeletonema marinoi-dohrnii complex</taxon>
    </lineage>
</organism>
<dbReference type="InterPro" id="IPR029065">
    <property type="entry name" value="Enolase_C-like"/>
</dbReference>
<dbReference type="PANTHER" id="PTHR42916:SF1">
    <property type="entry name" value="PROTEIN PHYLLO, CHLOROPLASTIC"/>
    <property type="match status" value="1"/>
</dbReference>
<dbReference type="InterPro" id="IPR032264">
    <property type="entry name" value="MenD_middle"/>
</dbReference>
<dbReference type="InterPro" id="IPR015890">
    <property type="entry name" value="Chorismate_C"/>
</dbReference>
<dbReference type="Proteomes" id="UP001224775">
    <property type="component" value="Unassembled WGS sequence"/>
</dbReference>
<dbReference type="Pfam" id="PF16582">
    <property type="entry name" value="TPP_enzyme_M_2"/>
    <property type="match status" value="1"/>
</dbReference>
<name>A0AAD8Y6Y5_9STRA</name>
<feature type="domain" description="Chorismate-utilising enzyme C-terminal" evidence="8">
    <location>
        <begin position="344"/>
        <end position="491"/>
    </location>
</feature>
<feature type="domain" description="Chorismate-utilising enzyme C-terminal" evidence="8">
    <location>
        <begin position="191"/>
        <end position="318"/>
    </location>
</feature>
<evidence type="ECO:0000259" key="13">
    <source>
        <dbReference type="Pfam" id="PF21508"/>
    </source>
</evidence>
<dbReference type="SUPFAM" id="SSF54826">
    <property type="entry name" value="Enolase N-terminal domain-like"/>
    <property type="match status" value="1"/>
</dbReference>
<evidence type="ECO:0000256" key="7">
    <source>
        <dbReference type="SAM" id="MobiDB-lite"/>
    </source>
</evidence>
<evidence type="ECO:0000259" key="8">
    <source>
        <dbReference type="Pfam" id="PF00425"/>
    </source>
</evidence>
<dbReference type="GO" id="GO:0030976">
    <property type="term" value="F:thiamine pyrophosphate binding"/>
    <property type="evidence" value="ECO:0007669"/>
    <property type="project" value="InterPro"/>
</dbReference>
<evidence type="ECO:0000313" key="14">
    <source>
        <dbReference type="EMBL" id="KAK1740245.1"/>
    </source>
</evidence>
<dbReference type="SUPFAM" id="SSF52518">
    <property type="entry name" value="Thiamin diphosphate-binding fold (THDP-binding)"/>
    <property type="match status" value="2"/>
</dbReference>
<dbReference type="SUPFAM" id="SSF53474">
    <property type="entry name" value="alpha/beta-Hydrolases"/>
    <property type="match status" value="1"/>
</dbReference>
<dbReference type="Gene3D" id="3.20.20.120">
    <property type="entry name" value="Enolase-like C-terminal domain"/>
    <property type="match status" value="1"/>
</dbReference>
<dbReference type="Gene3D" id="3.40.50.1220">
    <property type="entry name" value="TPP-binding domain"/>
    <property type="match status" value="1"/>
</dbReference>
<evidence type="ECO:0000256" key="1">
    <source>
        <dbReference type="ARBA" id="ARBA00022679"/>
    </source>
</evidence>
<dbReference type="Gene3D" id="3.60.120.10">
    <property type="entry name" value="Anthranilate synthase"/>
    <property type="match status" value="1"/>
</dbReference>
<feature type="domain" description="Menaquinone biosynthesis protein MenD middle" evidence="12">
    <location>
        <begin position="720"/>
        <end position="882"/>
    </location>
</feature>
<keyword evidence="2" id="KW-0479">Metal-binding</keyword>
<dbReference type="InterPro" id="IPR000073">
    <property type="entry name" value="AB_hydrolase_1"/>
</dbReference>
<feature type="region of interest" description="Disordered" evidence="7">
    <location>
        <begin position="26"/>
        <end position="49"/>
    </location>
</feature>
<keyword evidence="1" id="KW-0808">Transferase</keyword>
<keyword evidence="6 14" id="KW-0456">Lyase</keyword>
<feature type="domain" description="AB hydrolase-1" evidence="10">
    <location>
        <begin position="1203"/>
        <end position="1503"/>
    </location>
</feature>
<evidence type="ECO:0000256" key="6">
    <source>
        <dbReference type="ARBA" id="ARBA00023239"/>
    </source>
</evidence>
<comment type="caution">
    <text evidence="14">The sequence shown here is derived from an EMBL/GenBank/DDBJ whole genome shotgun (WGS) entry which is preliminary data.</text>
</comment>
<dbReference type="InterPro" id="IPR029058">
    <property type="entry name" value="AB_hydrolase_fold"/>
</dbReference>
<feature type="region of interest" description="Disordered" evidence="7">
    <location>
        <begin position="143"/>
        <end position="169"/>
    </location>
</feature>
<dbReference type="Pfam" id="PF21508">
    <property type="entry name" value="MenC_N"/>
    <property type="match status" value="1"/>
</dbReference>
<dbReference type="GO" id="GO:0070205">
    <property type="term" value="F:2-succinyl-6-hydroxy-2,4-cyclohexadiene-1-carboxylate synthase activity"/>
    <property type="evidence" value="ECO:0007669"/>
    <property type="project" value="UniProtKB-EC"/>
</dbReference>
<dbReference type="GO" id="GO:0070204">
    <property type="term" value="F:2-succinyl-5-enolpyruvyl-6-hydroxy-3-cyclohexene-1-carboxylic-acid synthase activity"/>
    <property type="evidence" value="ECO:0007669"/>
    <property type="project" value="InterPro"/>
</dbReference>
<dbReference type="Pfam" id="PF12697">
    <property type="entry name" value="Abhydrolase_6"/>
    <property type="match status" value="1"/>
</dbReference>
<evidence type="ECO:0000256" key="5">
    <source>
        <dbReference type="ARBA" id="ARBA00023211"/>
    </source>
</evidence>
<dbReference type="Pfam" id="PF02776">
    <property type="entry name" value="TPP_enzyme_N"/>
    <property type="match status" value="1"/>
</dbReference>
<keyword evidence="3" id="KW-0460">Magnesium</keyword>
<dbReference type="Gene3D" id="3.30.530.20">
    <property type="match status" value="1"/>
</dbReference>
<dbReference type="InterPro" id="IPR004433">
    <property type="entry name" value="MenaQ_synth_MenD"/>
</dbReference>
<dbReference type="Gene3D" id="3.40.50.970">
    <property type="match status" value="2"/>
</dbReference>
<dbReference type="PANTHER" id="PTHR42916">
    <property type="entry name" value="2-SUCCINYL-5-ENOLPYRUVYL-6-HYDROXY-3-CYCLOHEXENE-1-CARBOXYLATE SYNTHASE"/>
    <property type="match status" value="1"/>
</dbReference>
<gene>
    <name evidence="14" type="ORF">QTG54_009195</name>
</gene>
<keyword evidence="15" id="KW-1185">Reference proteome</keyword>